<organism evidence="2 3">
    <name type="scientific">Pangasianodon hypophthalmus</name>
    <name type="common">Striped catfish</name>
    <name type="synonym">Helicophagus hypophthalmus</name>
    <dbReference type="NCBI Taxonomy" id="310915"/>
    <lineage>
        <taxon>Eukaryota</taxon>
        <taxon>Metazoa</taxon>
        <taxon>Chordata</taxon>
        <taxon>Craniata</taxon>
        <taxon>Vertebrata</taxon>
        <taxon>Euteleostomi</taxon>
        <taxon>Actinopterygii</taxon>
        <taxon>Neopterygii</taxon>
        <taxon>Teleostei</taxon>
        <taxon>Ostariophysi</taxon>
        <taxon>Siluriformes</taxon>
        <taxon>Pangasiidae</taxon>
        <taxon>Pangasianodon</taxon>
    </lineage>
</organism>
<keyword evidence="1" id="KW-0812">Transmembrane</keyword>
<dbReference type="Proteomes" id="UP000327468">
    <property type="component" value="Chromosome 19"/>
</dbReference>
<keyword evidence="1" id="KW-1133">Transmembrane helix</keyword>
<keyword evidence="1" id="KW-0472">Membrane</keyword>
<keyword evidence="3" id="KW-1185">Reference proteome</keyword>
<comment type="caution">
    <text evidence="2">The sequence shown here is derived from an EMBL/GenBank/DDBJ whole genome shotgun (WGS) entry which is preliminary data.</text>
</comment>
<proteinExistence type="predicted"/>
<dbReference type="EMBL" id="VFJC01000020">
    <property type="protein sequence ID" value="KAB5540146.1"/>
    <property type="molecule type" value="Genomic_DNA"/>
</dbReference>
<evidence type="ECO:0000313" key="2">
    <source>
        <dbReference type="EMBL" id="KAB5540146.1"/>
    </source>
</evidence>
<protein>
    <submittedName>
        <fullName evidence="2">Uncharacterized protein</fullName>
    </submittedName>
</protein>
<accession>A0A5N5LD27</accession>
<name>A0A5N5LD27_PANHP</name>
<gene>
    <name evidence="2" type="ORF">PHYPO_G00098460</name>
</gene>
<feature type="transmembrane region" description="Helical" evidence="1">
    <location>
        <begin position="185"/>
        <end position="206"/>
    </location>
</feature>
<reference evidence="2 3" key="1">
    <citation type="submission" date="2019-06" db="EMBL/GenBank/DDBJ databases">
        <title>A chromosome-scale genome assembly of the striped catfish, Pangasianodon hypophthalmus.</title>
        <authorList>
            <person name="Wen M."/>
            <person name="Zahm M."/>
            <person name="Roques C."/>
            <person name="Cabau C."/>
            <person name="Klopp C."/>
            <person name="Donnadieu C."/>
            <person name="Jouanno E."/>
            <person name="Avarre J.-C."/>
            <person name="Campet M."/>
            <person name="Ha T.T.T."/>
            <person name="Dugue R."/>
            <person name="Lampietro C."/>
            <person name="Louis A."/>
            <person name="Herpin A."/>
            <person name="Echchiki A."/>
            <person name="Berthelot C."/>
            <person name="Parey E."/>
            <person name="Roest-Crollius H."/>
            <person name="Braasch I."/>
            <person name="Postlethwait J."/>
            <person name="Bobe J."/>
            <person name="Montfort J."/>
            <person name="Bouchez O."/>
            <person name="Begum T."/>
            <person name="Schartl M."/>
            <person name="Guiguen Y."/>
        </authorList>
    </citation>
    <scope>NUCLEOTIDE SEQUENCE [LARGE SCALE GENOMIC DNA]</scope>
    <source>
        <strain evidence="2 3">Indonesia</strain>
        <tissue evidence="2">Blood</tissue>
    </source>
</reference>
<evidence type="ECO:0000256" key="1">
    <source>
        <dbReference type="SAM" id="Phobius"/>
    </source>
</evidence>
<evidence type="ECO:0000313" key="3">
    <source>
        <dbReference type="Proteomes" id="UP000327468"/>
    </source>
</evidence>
<dbReference type="AlphaFoldDB" id="A0A5N5LD27"/>
<sequence>MVTHTRNLCSAFNPSKCTHTVVNEHTHTHTRSSGQPFFAAAPGALLKGLTSVVVLRVGESAGHSLPPPTIPAGPETQTHNLQVASLTATLLRTFLLRRPGSSWGFGALLKGLTSVVVLRVGESAGHSLPLQSLLDLRLERSPSGCKSDSLAIRPRLPPKAEPALRAGFEPARGDPIGFQVQRLNYSAITAVIVTVMVLHMIVILLFSVSNVTTLLPAEGGGAIQIDGHWYKRPPVAFCGTPQWS</sequence>